<name>A0ABR1UGD1_9PEZI</name>
<evidence type="ECO:0000313" key="2">
    <source>
        <dbReference type="EMBL" id="KAK8056973.1"/>
    </source>
</evidence>
<feature type="compositionally biased region" description="Basic and acidic residues" evidence="1">
    <location>
        <begin position="169"/>
        <end position="181"/>
    </location>
</feature>
<comment type="caution">
    <text evidence="2">The sequence shown here is derived from an EMBL/GenBank/DDBJ whole genome shotgun (WGS) entry which is preliminary data.</text>
</comment>
<reference evidence="2 3" key="1">
    <citation type="submission" date="2023-01" db="EMBL/GenBank/DDBJ databases">
        <title>Analysis of 21 Apiospora genomes using comparative genomics revels a genus with tremendous synthesis potential of carbohydrate active enzymes and secondary metabolites.</title>
        <authorList>
            <person name="Sorensen T."/>
        </authorList>
    </citation>
    <scope>NUCLEOTIDE SEQUENCE [LARGE SCALE GENOMIC DNA]</scope>
    <source>
        <strain evidence="2 3">CBS 33761</strain>
    </source>
</reference>
<accession>A0ABR1UGD1</accession>
<evidence type="ECO:0000256" key="1">
    <source>
        <dbReference type="SAM" id="MobiDB-lite"/>
    </source>
</evidence>
<gene>
    <name evidence="2" type="ORF">PG993_002200</name>
</gene>
<organism evidence="2 3">
    <name type="scientific">Apiospora rasikravindrae</name>
    <dbReference type="NCBI Taxonomy" id="990691"/>
    <lineage>
        <taxon>Eukaryota</taxon>
        <taxon>Fungi</taxon>
        <taxon>Dikarya</taxon>
        <taxon>Ascomycota</taxon>
        <taxon>Pezizomycotina</taxon>
        <taxon>Sordariomycetes</taxon>
        <taxon>Xylariomycetidae</taxon>
        <taxon>Amphisphaeriales</taxon>
        <taxon>Apiosporaceae</taxon>
        <taxon>Apiospora</taxon>
    </lineage>
</organism>
<sequence>MAGRTSTDSSVPDLPPHAEVATDLTGVNRLPEPPTEIPPSPPKLQKEASAERVLIWRAEVNASTPTCACSLMTRRQPVTAWCPECAGPFEGLQYTRFKDGEGLTRFPSGRRSIANVWAIFSPRDSDPGNLPRLAPRGTDHLFSVNEFAVYGRRLLHKTKLDRVFGGGSKKRERERYARPEYGDLPGSVAEMEPEYDPPEDPAALMGPNAAYDSPALDARMRRQPPRSWARSIRRCTAPYGQARSSTGTIARQSPPCSMSGVAVVVMMTVVNVVSRS</sequence>
<dbReference type="EMBL" id="JAQQWK010000001">
    <property type="protein sequence ID" value="KAK8056973.1"/>
    <property type="molecule type" value="Genomic_DNA"/>
</dbReference>
<evidence type="ECO:0000313" key="3">
    <source>
        <dbReference type="Proteomes" id="UP001444661"/>
    </source>
</evidence>
<feature type="region of interest" description="Disordered" evidence="1">
    <location>
        <begin position="166"/>
        <end position="197"/>
    </location>
</feature>
<proteinExistence type="predicted"/>
<feature type="region of interest" description="Disordered" evidence="1">
    <location>
        <begin position="1"/>
        <end position="48"/>
    </location>
</feature>
<keyword evidence="3" id="KW-1185">Reference proteome</keyword>
<feature type="compositionally biased region" description="Polar residues" evidence="1">
    <location>
        <begin position="1"/>
        <end position="10"/>
    </location>
</feature>
<feature type="compositionally biased region" description="Pro residues" evidence="1">
    <location>
        <begin position="31"/>
        <end position="42"/>
    </location>
</feature>
<dbReference type="Proteomes" id="UP001444661">
    <property type="component" value="Unassembled WGS sequence"/>
</dbReference>
<protein>
    <submittedName>
        <fullName evidence="2">Uncharacterized protein</fullName>
    </submittedName>
</protein>